<protein>
    <submittedName>
        <fullName evidence="2">Uncharacterized protein</fullName>
    </submittedName>
</protein>
<evidence type="ECO:0000256" key="1">
    <source>
        <dbReference type="SAM" id="MobiDB-lite"/>
    </source>
</evidence>
<accession>A0AAP0PB11</accession>
<organism evidence="2 3">
    <name type="scientific">Stephania japonica</name>
    <dbReference type="NCBI Taxonomy" id="461633"/>
    <lineage>
        <taxon>Eukaryota</taxon>
        <taxon>Viridiplantae</taxon>
        <taxon>Streptophyta</taxon>
        <taxon>Embryophyta</taxon>
        <taxon>Tracheophyta</taxon>
        <taxon>Spermatophyta</taxon>
        <taxon>Magnoliopsida</taxon>
        <taxon>Ranunculales</taxon>
        <taxon>Menispermaceae</taxon>
        <taxon>Menispermoideae</taxon>
        <taxon>Cissampelideae</taxon>
        <taxon>Stephania</taxon>
    </lineage>
</organism>
<name>A0AAP0PB11_9MAGN</name>
<reference evidence="2 3" key="1">
    <citation type="submission" date="2024-01" db="EMBL/GenBank/DDBJ databases">
        <title>Genome assemblies of Stephania.</title>
        <authorList>
            <person name="Yang L."/>
        </authorList>
    </citation>
    <scope>NUCLEOTIDE SEQUENCE [LARGE SCALE GENOMIC DNA]</scope>
    <source>
        <strain evidence="2">QJT</strain>
        <tissue evidence="2">Leaf</tissue>
    </source>
</reference>
<dbReference type="GO" id="GO:0055028">
    <property type="term" value="C:cortical microtubule"/>
    <property type="evidence" value="ECO:0007669"/>
    <property type="project" value="TreeGrafter"/>
</dbReference>
<dbReference type="GO" id="GO:0043622">
    <property type="term" value="P:cortical microtubule organization"/>
    <property type="evidence" value="ECO:0007669"/>
    <property type="project" value="TreeGrafter"/>
</dbReference>
<feature type="region of interest" description="Disordered" evidence="1">
    <location>
        <begin position="233"/>
        <end position="283"/>
    </location>
</feature>
<feature type="compositionally biased region" description="Polar residues" evidence="1">
    <location>
        <begin position="239"/>
        <end position="271"/>
    </location>
</feature>
<feature type="compositionally biased region" description="Polar residues" evidence="1">
    <location>
        <begin position="79"/>
        <end position="90"/>
    </location>
</feature>
<dbReference type="PANTHER" id="PTHR31949:SF6">
    <property type="entry name" value="DUF4005 DOMAIN-CONTAINING PROTEIN"/>
    <property type="match status" value="1"/>
</dbReference>
<feature type="region of interest" description="Disordered" evidence="1">
    <location>
        <begin position="1"/>
        <end position="147"/>
    </location>
</feature>
<comment type="caution">
    <text evidence="2">The sequence shown here is derived from an EMBL/GenBank/DDBJ whole genome shotgun (WGS) entry which is preliminary data.</text>
</comment>
<evidence type="ECO:0000313" key="3">
    <source>
        <dbReference type="Proteomes" id="UP001417504"/>
    </source>
</evidence>
<evidence type="ECO:0000313" key="2">
    <source>
        <dbReference type="EMBL" id="KAK9137497.1"/>
    </source>
</evidence>
<dbReference type="PANTHER" id="PTHR31949">
    <property type="entry name" value="GASTRIC MUCIN-LIKE PROTEIN"/>
    <property type="match status" value="1"/>
</dbReference>
<dbReference type="EMBL" id="JBBNAE010000003">
    <property type="protein sequence ID" value="KAK9137497.1"/>
    <property type="molecule type" value="Genomic_DNA"/>
</dbReference>
<sequence length="283" mass="30936">MPKPKIPSRSVTPGVPRPTPLAPTRPLIRPRTPNAIRVQQAPRPELAPKIIQSNNKYSNSAAKLPAKFKSSGREVSPLVRSQTPFSSNPVGFSDHGETQPPPPNLRTNRSSSASRGRPLNPTSATLIHPKQESVVTPRRQSCSPTLARGRKTEDNNILVDKNSMKEKNLVGGNGSLVFGSKMVEKVMNARKSIPVVQEKEVKLKARITMHESSGFGGMKSKSSLHMPLKHMEIKRDPSNPRQVQSANSSIPDGVKSNSNLSNQASQVQVTWRSKGVGRFQSKE</sequence>
<dbReference type="Proteomes" id="UP001417504">
    <property type="component" value="Unassembled WGS sequence"/>
</dbReference>
<gene>
    <name evidence="2" type="ORF">Sjap_008091</name>
</gene>
<feature type="compositionally biased region" description="Low complexity" evidence="1">
    <location>
        <begin position="24"/>
        <end position="33"/>
    </location>
</feature>
<dbReference type="AlphaFoldDB" id="A0AAP0PB11"/>
<proteinExistence type="predicted"/>
<keyword evidence="3" id="KW-1185">Reference proteome</keyword>
<feature type="compositionally biased region" description="Polar residues" evidence="1">
    <location>
        <begin position="51"/>
        <end position="61"/>
    </location>
</feature>
<feature type="compositionally biased region" description="Polar residues" evidence="1">
    <location>
        <begin position="105"/>
        <end position="125"/>
    </location>
</feature>